<evidence type="ECO:0000313" key="3">
    <source>
        <dbReference type="Proteomes" id="UP000092574"/>
    </source>
</evidence>
<feature type="transmembrane region" description="Helical" evidence="1">
    <location>
        <begin position="50"/>
        <end position="69"/>
    </location>
</feature>
<dbReference type="EMBL" id="CP015405">
    <property type="protein sequence ID" value="ANU75984.1"/>
    <property type="molecule type" value="Genomic_DNA"/>
</dbReference>
<feature type="transmembrane region" description="Helical" evidence="1">
    <location>
        <begin position="202"/>
        <end position="225"/>
    </location>
</feature>
<dbReference type="AlphaFoldDB" id="A0A1C7IAP4"/>
<dbReference type="KEGG" id="byl:A4V09_09555"/>
<evidence type="ECO:0000313" key="2">
    <source>
        <dbReference type="EMBL" id="ANU75984.1"/>
    </source>
</evidence>
<organism evidence="2 3">
    <name type="scientific">Blautia pseudococcoides</name>
    <dbReference type="NCBI Taxonomy" id="1796616"/>
    <lineage>
        <taxon>Bacteria</taxon>
        <taxon>Bacillati</taxon>
        <taxon>Bacillota</taxon>
        <taxon>Clostridia</taxon>
        <taxon>Lachnospirales</taxon>
        <taxon>Lachnospiraceae</taxon>
        <taxon>Blautia</taxon>
    </lineage>
</organism>
<dbReference type="OrthoDB" id="2232193at2"/>
<keyword evidence="1" id="KW-0812">Transmembrane</keyword>
<feature type="transmembrane region" description="Helical" evidence="1">
    <location>
        <begin position="122"/>
        <end position="140"/>
    </location>
</feature>
<gene>
    <name evidence="2" type="ORF">A4V09_09555</name>
</gene>
<feature type="transmembrane region" description="Helical" evidence="1">
    <location>
        <begin position="152"/>
        <end position="171"/>
    </location>
</feature>
<feature type="transmembrane region" description="Helical" evidence="1">
    <location>
        <begin position="12"/>
        <end position="30"/>
    </location>
</feature>
<dbReference type="STRING" id="1796616.A4V09_09555"/>
<keyword evidence="1" id="KW-0472">Membrane</keyword>
<protein>
    <submittedName>
        <fullName evidence="2">ABC transporter permease</fullName>
    </submittedName>
</protein>
<keyword evidence="3" id="KW-1185">Reference proteome</keyword>
<proteinExistence type="predicted"/>
<keyword evidence="1" id="KW-1133">Transmembrane helix</keyword>
<dbReference type="RefSeq" id="WP_065542161.1">
    <property type="nucleotide sequence ID" value="NZ_CP015405.2"/>
</dbReference>
<dbReference type="Proteomes" id="UP000092574">
    <property type="component" value="Chromosome"/>
</dbReference>
<evidence type="ECO:0000256" key="1">
    <source>
        <dbReference type="SAM" id="Phobius"/>
    </source>
</evidence>
<reference evidence="2" key="1">
    <citation type="submission" date="2017-04" db="EMBL/GenBank/DDBJ databases">
        <title>Complete Genome Sequences of Twelve Strains of a Stable Defined Moderately Diverse Mouse Microbiota 2 (sDMDMm2).</title>
        <authorList>
            <person name="Uchimura Y."/>
            <person name="Wyss M."/>
            <person name="Brugiroux S."/>
            <person name="Limenitakis J.P."/>
            <person name="Stecher B."/>
            <person name="McCoy K.D."/>
            <person name="Macpherson A.J."/>
        </authorList>
    </citation>
    <scope>NUCLEOTIDE SEQUENCE</scope>
    <source>
        <strain evidence="2">YL58</strain>
    </source>
</reference>
<accession>A0A1C7IAP4</accession>
<sequence>MELRKNLRNKNIIFYTFTVIICFLLGYFLLASLDKIINPTIQQLYNSIYTVYTEFGMIIFPVLILQTFSNDYKNKNILFYKLMGYNWLKYFLTKVILSFCLLSVPTILGLVLVGVIYNNFSYLGIMIFYFESVICFQVLLECLWGFMFKSLIFGYVVNFAYWLFSIMFATASEKMSFLARYDAANIVYKDLSEYFTTLDGKYLHIAGNCLYTAATFCVVFIIIYFSKRRWSKNGI</sequence>
<name>A0A1C7IAP4_9FIRM</name>
<feature type="transmembrane region" description="Helical" evidence="1">
    <location>
        <begin position="90"/>
        <end position="116"/>
    </location>
</feature>